<dbReference type="GO" id="GO:0006355">
    <property type="term" value="P:regulation of DNA-templated transcription"/>
    <property type="evidence" value="ECO:0007669"/>
    <property type="project" value="InterPro"/>
</dbReference>
<dbReference type="PATRIC" id="fig|292564.3.peg.1070"/>
<dbReference type="eggNOG" id="ENOG5032MGU">
    <property type="taxonomic scope" value="Bacteria"/>
</dbReference>
<dbReference type="AlphaFoldDB" id="K9P4G3"/>
<proteinExistence type="predicted"/>
<gene>
    <name evidence="2" type="ordered locus">Cyagr_1123</name>
</gene>
<dbReference type="RefSeq" id="WP_015108755.1">
    <property type="nucleotide sequence ID" value="NC_019675.1"/>
</dbReference>
<protein>
    <recommendedName>
        <fullName evidence="4">Ribbon-helix-helix protein, copG family</fullName>
    </recommendedName>
</protein>
<dbReference type="EMBL" id="CP003495">
    <property type="protein sequence ID" value="AFY28302.1"/>
    <property type="molecule type" value="Genomic_DNA"/>
</dbReference>
<evidence type="ECO:0000256" key="1">
    <source>
        <dbReference type="SAM" id="MobiDB-lite"/>
    </source>
</evidence>
<feature type="region of interest" description="Disordered" evidence="1">
    <location>
        <begin position="37"/>
        <end position="79"/>
    </location>
</feature>
<dbReference type="STRING" id="292564.Cyagr_1123"/>
<dbReference type="InterPro" id="IPR010985">
    <property type="entry name" value="Ribbon_hlx_hlx"/>
</dbReference>
<dbReference type="OrthoDB" id="8904858at2"/>
<evidence type="ECO:0000313" key="3">
    <source>
        <dbReference type="Proteomes" id="UP000010388"/>
    </source>
</evidence>
<evidence type="ECO:0000313" key="2">
    <source>
        <dbReference type="EMBL" id="AFY28302.1"/>
    </source>
</evidence>
<name>K9P4G3_CYAGP</name>
<accession>K9P4G3</accession>
<dbReference type="Proteomes" id="UP000010388">
    <property type="component" value="Chromosome"/>
</dbReference>
<reference evidence="3" key="1">
    <citation type="journal article" date="2013" name="Proc. Natl. Acad. Sci. U.S.A.">
        <title>Improving the coverage of the cyanobacterial phylum using diversity-driven genome sequencing.</title>
        <authorList>
            <person name="Shih P.M."/>
            <person name="Wu D."/>
            <person name="Latifi A."/>
            <person name="Axen S.D."/>
            <person name="Fewer D.P."/>
            <person name="Talla E."/>
            <person name="Calteau A."/>
            <person name="Cai F."/>
            <person name="Tandeau de Marsac N."/>
            <person name="Rippka R."/>
            <person name="Herdman M."/>
            <person name="Sivonen K."/>
            <person name="Coursin T."/>
            <person name="Laurent T."/>
            <person name="Goodwin L."/>
            <person name="Nolan M."/>
            <person name="Davenport K.W."/>
            <person name="Han C.S."/>
            <person name="Rubin E.M."/>
            <person name="Eisen J.A."/>
            <person name="Woyke T."/>
            <person name="Gugger M."/>
            <person name="Kerfeld C.A."/>
        </authorList>
    </citation>
    <scope>NUCLEOTIDE SEQUENCE [LARGE SCALE GENOMIC DNA]</scope>
    <source>
        <strain evidence="3">ATCC 27147 / PCC 6307</strain>
    </source>
</reference>
<evidence type="ECO:0008006" key="4">
    <source>
        <dbReference type="Google" id="ProtNLM"/>
    </source>
</evidence>
<dbReference type="KEGG" id="cgc:Cyagr_1123"/>
<dbReference type="SUPFAM" id="SSF47598">
    <property type="entry name" value="Ribbon-helix-helix"/>
    <property type="match status" value="1"/>
</dbReference>
<sequence>MRTTLELPDPLFARLKAHAASRRLTLKQLLRAYVEQGLDGEPPAQRPPRSGATLPRLEGSLPIPDEQLSNSGLFSLMEP</sequence>
<organism evidence="2 3">
    <name type="scientific">Cyanobium gracile (strain ATCC 27147 / PCC 6307)</name>
    <dbReference type="NCBI Taxonomy" id="292564"/>
    <lineage>
        <taxon>Bacteria</taxon>
        <taxon>Bacillati</taxon>
        <taxon>Cyanobacteriota</taxon>
        <taxon>Cyanophyceae</taxon>
        <taxon>Synechococcales</taxon>
        <taxon>Prochlorococcaceae</taxon>
        <taxon>Cyanobium</taxon>
    </lineage>
</organism>
<dbReference type="HOGENOM" id="CLU_2526316_0_0_3"/>